<dbReference type="AlphaFoldDB" id="A0A813XTY2"/>
<keyword evidence="1" id="KW-1133">Transmembrane helix</keyword>
<evidence type="ECO:0000256" key="1">
    <source>
        <dbReference type="SAM" id="Phobius"/>
    </source>
</evidence>
<dbReference type="Proteomes" id="UP000663852">
    <property type="component" value="Unassembled WGS sequence"/>
</dbReference>
<name>A0A813XTY2_ADIRI</name>
<gene>
    <name evidence="2" type="ORF">EDS130_LOCUS8232</name>
</gene>
<evidence type="ECO:0000313" key="2">
    <source>
        <dbReference type="EMBL" id="CAF0869820.1"/>
    </source>
</evidence>
<evidence type="ECO:0000313" key="3">
    <source>
        <dbReference type="Proteomes" id="UP000663852"/>
    </source>
</evidence>
<accession>A0A813XTY2</accession>
<keyword evidence="1" id="KW-0472">Membrane</keyword>
<proteinExistence type="predicted"/>
<feature type="transmembrane region" description="Helical" evidence="1">
    <location>
        <begin position="44"/>
        <end position="68"/>
    </location>
</feature>
<dbReference type="OrthoDB" id="10051599at2759"/>
<dbReference type="EMBL" id="CAJNOJ010000026">
    <property type="protein sequence ID" value="CAF0869820.1"/>
    <property type="molecule type" value="Genomic_DNA"/>
</dbReference>
<comment type="caution">
    <text evidence="2">The sequence shown here is derived from an EMBL/GenBank/DDBJ whole genome shotgun (WGS) entry which is preliminary data.</text>
</comment>
<reference evidence="2" key="1">
    <citation type="submission" date="2021-02" db="EMBL/GenBank/DDBJ databases">
        <authorList>
            <person name="Nowell W R."/>
        </authorList>
    </citation>
    <scope>NUCLEOTIDE SEQUENCE</scope>
</reference>
<keyword evidence="1" id="KW-0812">Transmembrane</keyword>
<sequence>MSIRSSVIILLYSTKNIKQTLIPTNSNNNRDIFRSKPFDDATHILILLVILVPVAFTVILCTLIYCIYRYNRKRSQSAPTDSPIVSTGHASAPIATVIYNAHHSPFMFEEAPPSYDSLGDAKKDLHQITTNEQVQVTIPSLTTITTAEQIPPPAYIHLNEPGK</sequence>
<protein>
    <submittedName>
        <fullName evidence="2">Uncharacterized protein</fullName>
    </submittedName>
</protein>
<organism evidence="2 3">
    <name type="scientific">Adineta ricciae</name>
    <name type="common">Rotifer</name>
    <dbReference type="NCBI Taxonomy" id="249248"/>
    <lineage>
        <taxon>Eukaryota</taxon>
        <taxon>Metazoa</taxon>
        <taxon>Spiralia</taxon>
        <taxon>Gnathifera</taxon>
        <taxon>Rotifera</taxon>
        <taxon>Eurotatoria</taxon>
        <taxon>Bdelloidea</taxon>
        <taxon>Adinetida</taxon>
        <taxon>Adinetidae</taxon>
        <taxon>Adineta</taxon>
    </lineage>
</organism>